<reference evidence="2 3" key="1">
    <citation type="submission" date="2020-07" db="EMBL/GenBank/DDBJ databases">
        <title>Genomic Encyclopedia of Type Strains, Phase IV (KMG-V): Genome sequencing to study the core and pangenomes of soil and plant-associated prokaryotes.</title>
        <authorList>
            <person name="Whitman W."/>
        </authorList>
    </citation>
    <scope>NUCLEOTIDE SEQUENCE [LARGE SCALE GENOMIC DNA]</scope>
    <source>
        <strain evidence="2 3">M8UP22</strain>
    </source>
</reference>
<proteinExistence type="predicted"/>
<evidence type="ECO:0000313" key="3">
    <source>
        <dbReference type="Proteomes" id="UP000564385"/>
    </source>
</evidence>
<evidence type="ECO:0000313" key="2">
    <source>
        <dbReference type="EMBL" id="NYF89271.1"/>
    </source>
</evidence>
<feature type="region of interest" description="Disordered" evidence="1">
    <location>
        <begin position="1"/>
        <end position="37"/>
    </location>
</feature>
<name>A0A852VDB6_9BACT</name>
<accession>A0A852VDB6</accession>
<comment type="caution">
    <text evidence="2">The sequence shown here is derived from an EMBL/GenBank/DDBJ whole genome shotgun (WGS) entry which is preliminary data.</text>
</comment>
<gene>
    <name evidence="2" type="ORF">HDF08_001338</name>
</gene>
<dbReference type="Proteomes" id="UP000564385">
    <property type="component" value="Unassembled WGS sequence"/>
</dbReference>
<dbReference type="AlphaFoldDB" id="A0A852VDB6"/>
<sequence length="37" mass="4105">MSGSSPFDFAQGQDDGKKNYESFPFDFAQGQVTTKNK</sequence>
<protein>
    <submittedName>
        <fullName evidence="2">Uncharacterized protein</fullName>
    </submittedName>
</protein>
<evidence type="ECO:0000256" key="1">
    <source>
        <dbReference type="SAM" id="MobiDB-lite"/>
    </source>
</evidence>
<organism evidence="2 3">
    <name type="scientific">Tunturiibacter lichenicola</name>
    <dbReference type="NCBI Taxonomy" id="2051959"/>
    <lineage>
        <taxon>Bacteria</taxon>
        <taxon>Pseudomonadati</taxon>
        <taxon>Acidobacteriota</taxon>
        <taxon>Terriglobia</taxon>
        <taxon>Terriglobales</taxon>
        <taxon>Acidobacteriaceae</taxon>
        <taxon>Tunturiibacter</taxon>
    </lineage>
</organism>
<dbReference type="EMBL" id="JACCCU010000001">
    <property type="protein sequence ID" value="NYF89271.1"/>
    <property type="molecule type" value="Genomic_DNA"/>
</dbReference>